<comment type="similarity">
    <text evidence="2">Belongs to the sulfatase family.</text>
</comment>
<dbReference type="GO" id="GO:0005783">
    <property type="term" value="C:endoplasmic reticulum"/>
    <property type="evidence" value="ECO:0007669"/>
    <property type="project" value="UniProtKB-ARBA"/>
</dbReference>
<keyword evidence="6" id="KW-1133">Transmembrane helix</keyword>
<feature type="signal peptide" evidence="7">
    <location>
        <begin position="1"/>
        <end position="22"/>
    </location>
</feature>
<dbReference type="Pfam" id="PF00884">
    <property type="entry name" value="Sulfatase"/>
    <property type="match status" value="1"/>
</dbReference>
<feature type="transmembrane region" description="Helical" evidence="6">
    <location>
        <begin position="191"/>
        <end position="208"/>
    </location>
</feature>
<dbReference type="GO" id="GO:0004065">
    <property type="term" value="F:arylsulfatase activity"/>
    <property type="evidence" value="ECO:0007669"/>
    <property type="project" value="TreeGrafter"/>
</dbReference>
<keyword evidence="7" id="KW-0732">Signal</keyword>
<dbReference type="Pfam" id="PF14707">
    <property type="entry name" value="Sulfatase_C"/>
    <property type="match status" value="1"/>
</dbReference>
<dbReference type="InterPro" id="IPR000917">
    <property type="entry name" value="Sulfatase_N"/>
</dbReference>
<dbReference type="Proteomes" id="UP000472267">
    <property type="component" value="Chromosome 16"/>
</dbReference>
<name>A0A672HP27_SALFA</name>
<keyword evidence="10" id="KW-1185">Reference proteome</keyword>
<keyword evidence="4" id="KW-0378">Hydrolase</keyword>
<dbReference type="Gene3D" id="3.40.720.10">
    <property type="entry name" value="Alkaline Phosphatase, subunit A"/>
    <property type="match status" value="1"/>
</dbReference>
<feature type="domain" description="Sulfatase N-terminal" evidence="8">
    <location>
        <begin position="29"/>
        <end position="407"/>
    </location>
</feature>
<protein>
    <submittedName>
        <fullName evidence="9">Arylsulfatase H-like</fullName>
    </submittedName>
</protein>
<organism evidence="9 10">
    <name type="scientific">Salarias fasciatus</name>
    <name type="common">Jewelled blenny</name>
    <name type="synonym">Blennius fasciatus</name>
    <dbReference type="NCBI Taxonomy" id="181472"/>
    <lineage>
        <taxon>Eukaryota</taxon>
        <taxon>Metazoa</taxon>
        <taxon>Chordata</taxon>
        <taxon>Craniata</taxon>
        <taxon>Vertebrata</taxon>
        <taxon>Euteleostomi</taxon>
        <taxon>Actinopterygii</taxon>
        <taxon>Neopterygii</taxon>
        <taxon>Teleostei</taxon>
        <taxon>Neoteleostei</taxon>
        <taxon>Acanthomorphata</taxon>
        <taxon>Ovalentaria</taxon>
        <taxon>Blenniimorphae</taxon>
        <taxon>Blenniiformes</taxon>
        <taxon>Blennioidei</taxon>
        <taxon>Blenniidae</taxon>
        <taxon>Salariinae</taxon>
        <taxon>Salarias</taxon>
    </lineage>
</organism>
<dbReference type="OrthoDB" id="103349at2759"/>
<evidence type="ECO:0000256" key="4">
    <source>
        <dbReference type="ARBA" id="ARBA00022801"/>
    </source>
</evidence>
<dbReference type="FunFam" id="3.40.720.10:FF:000233">
    <property type="entry name" value="Predicted protein"/>
    <property type="match status" value="1"/>
</dbReference>
<evidence type="ECO:0000256" key="2">
    <source>
        <dbReference type="ARBA" id="ARBA00008779"/>
    </source>
</evidence>
<dbReference type="SUPFAM" id="SSF53649">
    <property type="entry name" value="Alkaline phosphatase-like"/>
    <property type="match status" value="1"/>
</dbReference>
<feature type="chain" id="PRO_5025551143" evidence="7">
    <location>
        <begin position="23"/>
        <end position="595"/>
    </location>
</feature>
<evidence type="ECO:0000259" key="8">
    <source>
        <dbReference type="Pfam" id="PF00884"/>
    </source>
</evidence>
<reference evidence="9" key="1">
    <citation type="submission" date="2019-06" db="EMBL/GenBank/DDBJ databases">
        <authorList>
            <consortium name="Wellcome Sanger Institute Data Sharing"/>
        </authorList>
    </citation>
    <scope>NUCLEOTIDE SEQUENCE [LARGE SCALE GENOMIC DNA]</scope>
</reference>
<evidence type="ECO:0000256" key="6">
    <source>
        <dbReference type="SAM" id="Phobius"/>
    </source>
</evidence>
<reference evidence="9" key="3">
    <citation type="submission" date="2025-09" db="UniProtKB">
        <authorList>
            <consortium name="Ensembl"/>
        </authorList>
    </citation>
    <scope>IDENTIFICATION</scope>
</reference>
<reference evidence="9" key="2">
    <citation type="submission" date="2025-08" db="UniProtKB">
        <authorList>
            <consortium name="Ensembl"/>
        </authorList>
    </citation>
    <scope>IDENTIFICATION</scope>
</reference>
<keyword evidence="6" id="KW-0812">Transmembrane</keyword>
<dbReference type="InterPro" id="IPR024607">
    <property type="entry name" value="Sulfatase_CS"/>
</dbReference>
<accession>A0A672HP27</accession>
<keyword evidence="6" id="KW-0472">Membrane</keyword>
<dbReference type="InParanoid" id="A0A672HP27"/>
<evidence type="ECO:0000256" key="7">
    <source>
        <dbReference type="SAM" id="SignalP"/>
    </source>
</evidence>
<feature type="transmembrane region" description="Helical" evidence="6">
    <location>
        <begin position="213"/>
        <end position="231"/>
    </location>
</feature>
<dbReference type="FunFam" id="3.30.1120.10:FF:000001">
    <property type="entry name" value="Arylsulfatase E"/>
    <property type="match status" value="1"/>
</dbReference>
<evidence type="ECO:0000256" key="3">
    <source>
        <dbReference type="ARBA" id="ARBA00022723"/>
    </source>
</evidence>
<evidence type="ECO:0000256" key="1">
    <source>
        <dbReference type="ARBA" id="ARBA00001913"/>
    </source>
</evidence>
<keyword evidence="5" id="KW-0106">Calcium</keyword>
<comment type="cofactor">
    <cofactor evidence="1">
        <name>Ca(2+)</name>
        <dbReference type="ChEBI" id="CHEBI:29108"/>
    </cofactor>
</comment>
<dbReference type="InterPro" id="IPR050738">
    <property type="entry name" value="Sulfatase"/>
</dbReference>
<dbReference type="PROSITE" id="PS00149">
    <property type="entry name" value="SULFATASE_2"/>
    <property type="match status" value="1"/>
</dbReference>
<evidence type="ECO:0000256" key="5">
    <source>
        <dbReference type="ARBA" id="ARBA00022837"/>
    </source>
</evidence>
<dbReference type="Gene3D" id="3.30.1120.10">
    <property type="match status" value="1"/>
</dbReference>
<dbReference type="GO" id="GO:0046872">
    <property type="term" value="F:metal ion binding"/>
    <property type="evidence" value="ECO:0007669"/>
    <property type="project" value="UniProtKB-KW"/>
</dbReference>
<evidence type="ECO:0000313" key="10">
    <source>
        <dbReference type="Proteomes" id="UP000472267"/>
    </source>
</evidence>
<dbReference type="OMA" id="AAKWRDW"/>
<dbReference type="Gene3D" id="1.10.287.550">
    <property type="entry name" value="Helix hairpin bin"/>
    <property type="match status" value="1"/>
</dbReference>
<evidence type="ECO:0000313" key="9">
    <source>
        <dbReference type="Ensembl" id="ENSSFAP00005030684.1"/>
    </source>
</evidence>
<keyword evidence="3" id="KW-0479">Metal-binding</keyword>
<dbReference type="PROSITE" id="PS00523">
    <property type="entry name" value="SULFATASE_1"/>
    <property type="match status" value="1"/>
</dbReference>
<proteinExistence type="inferred from homology"/>
<sequence length="595" mass="66665">MRFALLVHLLWLHFAAESFIRGEEVHRKPNIVLMMVDDLGIGDIGCYGNDSIRTPNIDRLASEGVKLTQHIAAAPLCTPSRAAFVTGRYAVRSGMTSVGRVQVLLFLGGSGGLPPDETTFAKRLQQQGYTTGLVGKWHLGVSCERRGDHCHHPNQHGFSYFYGLPFTLFNDCVSGEGSDVLADLQEKLQNLAMLFGLTLVCVHVCGLFEARPWLVVPLLFLTILATAVWYVPFKLVPTWNCIIMRNQEVIEQPMTVETLPQRLLGEAQNFIRRNADRPFLLFFSLAHVHVPLFKNPAFAGKSRHGRYGDNLEEMDWMIGQLTETVDSLGLASNTLIYFTSDHGGHLEDSDSTTGQKGGWNSLYKGGKAMGGWEGGIRVPGIFRWPGRLAAGRVVDEPTSLMDLYPTLKYLAEDTLPDRLLDGHNLMPLLEGKVGRSDHEFMFHYCGIYLNAVRWHPPGSDSIFKIHFFTPNFSPPGAVGCYDTHVCMCHGEHVTHHNPPLLYDLSRDPSESRPLSPETEPRYAEILEQTATAVARHESTLTSGQTSDEARPHAVQVQMTWEKILWRPWLQPCCGTFPFCRCKENMTHVVDQKIQE</sequence>
<dbReference type="Ensembl" id="ENSSFAT00005031793.1">
    <property type="protein sequence ID" value="ENSSFAP00005030684.1"/>
    <property type="gene ID" value="ENSSFAG00005015582.1"/>
</dbReference>
<dbReference type="PANTHER" id="PTHR42693">
    <property type="entry name" value="ARYLSULFATASE FAMILY MEMBER"/>
    <property type="match status" value="1"/>
</dbReference>
<dbReference type="InterPro" id="IPR017850">
    <property type="entry name" value="Alkaline_phosphatase_core_sf"/>
</dbReference>
<dbReference type="PANTHER" id="PTHR42693:SF5">
    <property type="entry name" value="ARYLSULFATASE D"/>
    <property type="match status" value="1"/>
</dbReference>
<gene>
    <name evidence="9" type="primary">arsh</name>
</gene>
<dbReference type="AlphaFoldDB" id="A0A672HP27"/>